<gene>
    <name evidence="1" type="ORF">L207DRAFT_531285</name>
</gene>
<evidence type="ECO:0008006" key="3">
    <source>
        <dbReference type="Google" id="ProtNLM"/>
    </source>
</evidence>
<organism evidence="1 2">
    <name type="scientific">Hyaloscypha variabilis (strain UAMH 11265 / GT02V1 / F)</name>
    <name type="common">Meliniomyces variabilis</name>
    <dbReference type="NCBI Taxonomy" id="1149755"/>
    <lineage>
        <taxon>Eukaryota</taxon>
        <taxon>Fungi</taxon>
        <taxon>Dikarya</taxon>
        <taxon>Ascomycota</taxon>
        <taxon>Pezizomycotina</taxon>
        <taxon>Leotiomycetes</taxon>
        <taxon>Helotiales</taxon>
        <taxon>Hyaloscyphaceae</taxon>
        <taxon>Hyaloscypha</taxon>
        <taxon>Hyaloscypha variabilis</taxon>
    </lineage>
</organism>
<keyword evidence="2" id="KW-1185">Reference proteome</keyword>
<dbReference type="OrthoDB" id="5236983at2759"/>
<accession>A0A2J6RIP5</accession>
<dbReference type="AlphaFoldDB" id="A0A2J6RIP5"/>
<dbReference type="EMBL" id="KZ613948">
    <property type="protein sequence ID" value="PMD38386.1"/>
    <property type="molecule type" value="Genomic_DNA"/>
</dbReference>
<dbReference type="Proteomes" id="UP000235786">
    <property type="component" value="Unassembled WGS sequence"/>
</dbReference>
<proteinExistence type="predicted"/>
<evidence type="ECO:0000313" key="1">
    <source>
        <dbReference type="EMBL" id="PMD38386.1"/>
    </source>
</evidence>
<name>A0A2J6RIP5_HYAVF</name>
<evidence type="ECO:0000313" key="2">
    <source>
        <dbReference type="Proteomes" id="UP000235786"/>
    </source>
</evidence>
<sequence length="207" mass="23994">MDQADQTCFLAPQPLPDNDHSVMGRTLTQAQGLLSRILASGFYQPGTNRRHRIGQEEYSIVEDWKLLEDIYTNLSKILFDDLLDPPRVSWSITGVDDGGDECKRYAGEDTSMTIDPRASPTCCRDSNRPRIMLWEMSEMENRDQRMLYYVELLLHGMIHAFLTRYTCKCLGCSDRYLQIEYKTGHGIVWQQIARDLERFARKSWQSG</sequence>
<reference evidence="1 2" key="1">
    <citation type="submission" date="2016-04" db="EMBL/GenBank/DDBJ databases">
        <title>A degradative enzymes factory behind the ericoid mycorrhizal symbiosis.</title>
        <authorList>
            <consortium name="DOE Joint Genome Institute"/>
            <person name="Martino E."/>
            <person name="Morin E."/>
            <person name="Grelet G."/>
            <person name="Kuo A."/>
            <person name="Kohler A."/>
            <person name="Daghino S."/>
            <person name="Barry K."/>
            <person name="Choi C."/>
            <person name="Cichocki N."/>
            <person name="Clum A."/>
            <person name="Copeland A."/>
            <person name="Hainaut M."/>
            <person name="Haridas S."/>
            <person name="Labutti K."/>
            <person name="Lindquist E."/>
            <person name="Lipzen A."/>
            <person name="Khouja H.-R."/>
            <person name="Murat C."/>
            <person name="Ohm R."/>
            <person name="Olson A."/>
            <person name="Spatafora J."/>
            <person name="Veneault-Fourrey C."/>
            <person name="Henrissat B."/>
            <person name="Grigoriev I."/>
            <person name="Martin F."/>
            <person name="Perotto S."/>
        </authorList>
    </citation>
    <scope>NUCLEOTIDE SEQUENCE [LARGE SCALE GENOMIC DNA]</scope>
    <source>
        <strain evidence="1 2">F</strain>
    </source>
</reference>
<protein>
    <recommendedName>
        <fullName evidence="3">SprT-like domain-containing protein</fullName>
    </recommendedName>
</protein>